<dbReference type="NCBIfam" id="NF047352">
    <property type="entry name" value="P_loop_sacsin"/>
    <property type="match status" value="1"/>
</dbReference>
<protein>
    <recommendedName>
        <fullName evidence="4">Molecular chaperone Hsp90</fullName>
    </recommendedName>
</protein>
<evidence type="ECO:0000313" key="2">
    <source>
        <dbReference type="EMBL" id="GES25041.1"/>
    </source>
</evidence>
<gene>
    <name evidence="2" type="ORF">Aple_079400</name>
</gene>
<feature type="region of interest" description="Disordered" evidence="1">
    <location>
        <begin position="437"/>
        <end position="522"/>
    </location>
</feature>
<feature type="compositionally biased region" description="Gly residues" evidence="1">
    <location>
        <begin position="496"/>
        <end position="505"/>
    </location>
</feature>
<evidence type="ECO:0000256" key="1">
    <source>
        <dbReference type="SAM" id="MobiDB-lite"/>
    </source>
</evidence>
<organism evidence="2 3">
    <name type="scientific">Acrocarpospora pleiomorpha</name>
    <dbReference type="NCBI Taxonomy" id="90975"/>
    <lineage>
        <taxon>Bacteria</taxon>
        <taxon>Bacillati</taxon>
        <taxon>Actinomycetota</taxon>
        <taxon>Actinomycetes</taxon>
        <taxon>Streptosporangiales</taxon>
        <taxon>Streptosporangiaceae</taxon>
        <taxon>Acrocarpospora</taxon>
    </lineage>
</organism>
<feature type="compositionally biased region" description="Low complexity" evidence="1">
    <location>
        <begin position="483"/>
        <end position="495"/>
    </location>
</feature>
<dbReference type="AlphaFoldDB" id="A0A5M3XZR6"/>
<feature type="compositionally biased region" description="Gly residues" evidence="1">
    <location>
        <begin position="450"/>
        <end position="459"/>
    </location>
</feature>
<name>A0A5M3XZR6_9ACTN</name>
<feature type="compositionally biased region" description="Low complexity" evidence="1">
    <location>
        <begin position="1002"/>
        <end position="1014"/>
    </location>
</feature>
<sequence length="1171" mass="122338">MNDFFGTTRLRETVLAAWAASPARFREDANAEEDFALGGYRDRLIVELAQNAADAALRAGVPGRLRLSLRDGVLEAVNTGAPLDAAGVEGLSTLRVSAKRDEIGAAGRFGVGFAAVVSVCDSPSVYSRSTGGVRWSREETSALVAAQSTLSTELTDRAGHVPLLRLPFPMEPAPIPDGFETLVRLPLRDKVAEQAVRQMLEETSPALPLVMPALSVIEIELDGDVRTVTADGWHVITGSGSFTPEQIAELYADRPTEERARPFWQVRWAVPVVQIPATSTGGLAVDRESGSAGEPRPLPRDVPAVIHAPTPSEEPLDLPALLIATFPLATDRRHVATGPLTDFLIRRAAELYVLLLRQLPRTPRLLDLVPGMLGKGELDAAIRREIVGLLPGAPLLPALSAPADPDGEDQFRATLNRRWATDLPSGSDAYQRMSQLATETDGSLSASGGPRDGSPGGSRDGVSTSSPALPSVSGDGSLGGSRDGVSASTSASSGVSGDGSLGGSRDGVSGSSSASPSASGGGSFVVAGREARAVAGAGEFLEKVADMVPGLLPAGWPSRRPALTTLGVRRVELADVVDMLSGDEVADREPSWWRSLYEVLPADDPEAIGAIAVPLADGRLVRGARGTLLLTEGGLDPAALAPLGLRIVHPDAAHPLLLRLGAGEATPRTVLEDPITHAAVTESAGSADPEPVAQAVLALVDAAGLSAGEAPWLAELALRGADGAVYTAGELLLEGGDLAKLIDLEAPFAAPDLVEKYGSRVLAAAGVLDGFAVVNNSDVLLDPDECDHDLDREDEWLDAILDLLPEFDVPPVAREFTAIRDLEYVADWRAALALLSRPPLRAALLPLRVLVAGEVVEVPSYTAWWLSRNPVLDGKPPTSLRLPSGDPLLFGLYADAPADVDETALTMIGVRSTLPDLLASHGGPEELLDLMADPAIELDRPQLRALWMAIAGVDPSRVRPPSAVRSILNGTIVVTDAEDGHVLISPPGEPTPGSQADEAARAGDAASGPRAGDAVSGSRAGDSIPGPDSPAGEPVIVEAPDLLALVADRPLILAPFDLAEALSEVLDLPLVGEIVTGDVTSTGTERPVPPQVHTLLPTAPSTYIAHEELLVDGKPIPWRFFDGKVHASSIEGLARGLAWASGQWGDRLAVAALLRDPERVPLLLAEADLDS</sequence>
<feature type="compositionally biased region" description="Polar residues" evidence="1">
    <location>
        <begin position="437"/>
        <end position="446"/>
    </location>
</feature>
<dbReference type="RefSeq" id="WP_246265062.1">
    <property type="nucleotide sequence ID" value="NZ_BLAF01000061.1"/>
</dbReference>
<feature type="compositionally biased region" description="Low complexity" evidence="1">
    <location>
        <begin position="506"/>
        <end position="522"/>
    </location>
</feature>
<dbReference type="Proteomes" id="UP000377595">
    <property type="component" value="Unassembled WGS sequence"/>
</dbReference>
<dbReference type="SUPFAM" id="SSF55874">
    <property type="entry name" value="ATPase domain of HSP90 chaperone/DNA topoisomerase II/histidine kinase"/>
    <property type="match status" value="1"/>
</dbReference>
<keyword evidence="3" id="KW-1185">Reference proteome</keyword>
<proteinExistence type="predicted"/>
<dbReference type="InterPro" id="IPR036890">
    <property type="entry name" value="HATPase_C_sf"/>
</dbReference>
<reference evidence="2 3" key="1">
    <citation type="submission" date="2019-10" db="EMBL/GenBank/DDBJ databases">
        <title>Whole genome shotgun sequence of Acrocarpospora pleiomorpha NBRC 16267.</title>
        <authorList>
            <person name="Ichikawa N."/>
            <person name="Kimura A."/>
            <person name="Kitahashi Y."/>
            <person name="Komaki H."/>
            <person name="Oguchi A."/>
        </authorList>
    </citation>
    <scope>NUCLEOTIDE SEQUENCE [LARGE SCALE GENOMIC DNA]</scope>
    <source>
        <strain evidence="2 3">NBRC 16267</strain>
    </source>
</reference>
<dbReference type="EMBL" id="BLAF01000061">
    <property type="protein sequence ID" value="GES25041.1"/>
    <property type="molecule type" value="Genomic_DNA"/>
</dbReference>
<comment type="caution">
    <text evidence="2">The sequence shown here is derived from an EMBL/GenBank/DDBJ whole genome shotgun (WGS) entry which is preliminary data.</text>
</comment>
<feature type="region of interest" description="Disordered" evidence="1">
    <location>
        <begin position="981"/>
        <end position="1033"/>
    </location>
</feature>
<evidence type="ECO:0008006" key="4">
    <source>
        <dbReference type="Google" id="ProtNLM"/>
    </source>
</evidence>
<accession>A0A5M3XZR6</accession>
<evidence type="ECO:0000313" key="3">
    <source>
        <dbReference type="Proteomes" id="UP000377595"/>
    </source>
</evidence>